<dbReference type="PANTHER" id="PTHR10075">
    <property type="entry name" value="BASIGIN RELATED"/>
    <property type="match status" value="1"/>
</dbReference>
<protein>
    <recommendedName>
        <fullName evidence="4">Ig-like domain-containing protein</fullName>
    </recommendedName>
</protein>
<feature type="compositionally biased region" description="Low complexity" evidence="2">
    <location>
        <begin position="541"/>
        <end position="550"/>
    </location>
</feature>
<dbReference type="Ensembl" id="ENSGACT00000058216.1">
    <property type="protein sequence ID" value="ENSGACP00000040274.1"/>
    <property type="gene ID" value="ENSGACG00000027564.1"/>
</dbReference>
<feature type="compositionally biased region" description="Low complexity" evidence="2">
    <location>
        <begin position="513"/>
        <end position="531"/>
    </location>
</feature>
<dbReference type="GeneTree" id="ENSGT00940000153441"/>
<dbReference type="InterPro" id="IPR003598">
    <property type="entry name" value="Ig_sub2"/>
</dbReference>
<keyword evidence="1" id="KW-0393">Immunoglobulin domain</keyword>
<feature type="compositionally biased region" description="Polar residues" evidence="2">
    <location>
        <begin position="355"/>
        <end position="371"/>
    </location>
</feature>
<keyword evidence="3" id="KW-0472">Membrane</keyword>
<dbReference type="InterPro" id="IPR007110">
    <property type="entry name" value="Ig-like_dom"/>
</dbReference>
<keyword evidence="6" id="KW-1185">Reference proteome</keyword>
<feature type="transmembrane region" description="Helical" evidence="3">
    <location>
        <begin position="12"/>
        <end position="42"/>
    </location>
</feature>
<dbReference type="InterPro" id="IPR013783">
    <property type="entry name" value="Ig-like_fold"/>
</dbReference>
<organism evidence="5 6">
    <name type="scientific">Gasterosteus aculeatus aculeatus</name>
    <name type="common">three-spined stickleback</name>
    <dbReference type="NCBI Taxonomy" id="481459"/>
    <lineage>
        <taxon>Eukaryota</taxon>
        <taxon>Metazoa</taxon>
        <taxon>Chordata</taxon>
        <taxon>Craniata</taxon>
        <taxon>Vertebrata</taxon>
        <taxon>Euteleostomi</taxon>
        <taxon>Actinopterygii</taxon>
        <taxon>Neopterygii</taxon>
        <taxon>Teleostei</taxon>
        <taxon>Neoteleostei</taxon>
        <taxon>Acanthomorphata</taxon>
        <taxon>Eupercaria</taxon>
        <taxon>Perciformes</taxon>
        <taxon>Cottioidei</taxon>
        <taxon>Gasterosteales</taxon>
        <taxon>Gasterosteidae</taxon>
        <taxon>Gasterosteus</taxon>
    </lineage>
</organism>
<dbReference type="SMART" id="SM00409">
    <property type="entry name" value="IG"/>
    <property type="match status" value="1"/>
</dbReference>
<dbReference type="AlphaFoldDB" id="A0AAQ4PN66"/>
<dbReference type="GO" id="GO:0030424">
    <property type="term" value="C:axon"/>
    <property type="evidence" value="ECO:0007669"/>
    <property type="project" value="TreeGrafter"/>
</dbReference>
<reference evidence="5" key="2">
    <citation type="submission" date="2025-08" db="UniProtKB">
        <authorList>
            <consortium name="Ensembl"/>
        </authorList>
    </citation>
    <scope>IDENTIFICATION</scope>
</reference>
<feature type="compositionally biased region" description="Low complexity" evidence="2">
    <location>
        <begin position="607"/>
        <end position="628"/>
    </location>
</feature>
<accession>A0AAQ4PN66</accession>
<dbReference type="Pfam" id="PF07679">
    <property type="entry name" value="I-set"/>
    <property type="match status" value="1"/>
</dbReference>
<feature type="region of interest" description="Disordered" evidence="2">
    <location>
        <begin position="607"/>
        <end position="641"/>
    </location>
</feature>
<dbReference type="SUPFAM" id="SSF48726">
    <property type="entry name" value="Immunoglobulin"/>
    <property type="match status" value="1"/>
</dbReference>
<reference evidence="5 6" key="1">
    <citation type="journal article" date="2021" name="G3 (Bethesda)">
        <title>Improved contiguity of the threespine stickleback genome using long-read sequencing.</title>
        <authorList>
            <person name="Nath S."/>
            <person name="Shaw D.E."/>
            <person name="White M.A."/>
        </authorList>
    </citation>
    <scope>NUCLEOTIDE SEQUENCE [LARGE SCALE GENOMIC DNA]</scope>
    <source>
        <strain evidence="5 6">Lake Benthic</strain>
    </source>
</reference>
<feature type="region of interest" description="Disordered" evidence="2">
    <location>
        <begin position="698"/>
        <end position="755"/>
    </location>
</feature>
<feature type="compositionally biased region" description="Low complexity" evidence="2">
    <location>
        <begin position="372"/>
        <end position="500"/>
    </location>
</feature>
<evidence type="ECO:0000259" key="4">
    <source>
        <dbReference type="PROSITE" id="PS50835"/>
    </source>
</evidence>
<reference evidence="5" key="3">
    <citation type="submission" date="2025-09" db="UniProtKB">
        <authorList>
            <consortium name="Ensembl"/>
        </authorList>
    </citation>
    <scope>IDENTIFICATION</scope>
</reference>
<feature type="compositionally biased region" description="Basic residues" evidence="2">
    <location>
        <begin position="720"/>
        <end position="733"/>
    </location>
</feature>
<dbReference type="Proteomes" id="UP000007635">
    <property type="component" value="Chromosome IV"/>
</dbReference>
<dbReference type="SMART" id="SM00408">
    <property type="entry name" value="IGc2"/>
    <property type="match status" value="1"/>
</dbReference>
<dbReference type="Gene3D" id="2.60.40.10">
    <property type="entry name" value="Immunoglobulins"/>
    <property type="match status" value="1"/>
</dbReference>
<dbReference type="InterPro" id="IPR036179">
    <property type="entry name" value="Ig-like_dom_sf"/>
</dbReference>
<evidence type="ECO:0000313" key="6">
    <source>
        <dbReference type="Proteomes" id="UP000007635"/>
    </source>
</evidence>
<dbReference type="PROSITE" id="PS50835">
    <property type="entry name" value="IG_LIKE"/>
    <property type="match status" value="1"/>
</dbReference>
<dbReference type="FunFam" id="2.60.40.10:FF:003255">
    <property type="match status" value="1"/>
</dbReference>
<evidence type="ECO:0000313" key="5">
    <source>
        <dbReference type="Ensembl" id="ENSGACP00000040274.1"/>
    </source>
</evidence>
<keyword evidence="3" id="KW-1133">Transmembrane helix</keyword>
<dbReference type="GO" id="GO:0007411">
    <property type="term" value="P:axon guidance"/>
    <property type="evidence" value="ECO:0007669"/>
    <property type="project" value="TreeGrafter"/>
</dbReference>
<dbReference type="GO" id="GO:0005886">
    <property type="term" value="C:plasma membrane"/>
    <property type="evidence" value="ECO:0007669"/>
    <property type="project" value="TreeGrafter"/>
</dbReference>
<feature type="domain" description="Ig-like" evidence="4">
    <location>
        <begin position="47"/>
        <end position="150"/>
    </location>
</feature>
<dbReference type="GO" id="GO:0070593">
    <property type="term" value="P:dendrite self-avoidance"/>
    <property type="evidence" value="ECO:0007669"/>
    <property type="project" value="TreeGrafter"/>
</dbReference>
<proteinExistence type="predicted"/>
<feature type="region of interest" description="Disordered" evidence="2">
    <location>
        <begin position="334"/>
        <end position="550"/>
    </location>
</feature>
<dbReference type="InterPro" id="IPR013098">
    <property type="entry name" value="Ig_I-set"/>
</dbReference>
<feature type="compositionally biased region" description="Low complexity" evidence="2">
    <location>
        <begin position="340"/>
        <end position="354"/>
    </location>
</feature>
<dbReference type="InterPro" id="IPR003599">
    <property type="entry name" value="Ig_sub"/>
</dbReference>
<evidence type="ECO:0000256" key="2">
    <source>
        <dbReference type="SAM" id="MobiDB-lite"/>
    </source>
</evidence>
<keyword evidence="3" id="KW-0812">Transmembrane</keyword>
<feature type="compositionally biased region" description="Pro residues" evidence="2">
    <location>
        <begin position="629"/>
        <end position="639"/>
    </location>
</feature>
<evidence type="ECO:0000256" key="3">
    <source>
        <dbReference type="SAM" id="Phobius"/>
    </source>
</evidence>
<dbReference type="GO" id="GO:0098632">
    <property type="term" value="F:cell-cell adhesion mediator activity"/>
    <property type="evidence" value="ECO:0007669"/>
    <property type="project" value="TreeGrafter"/>
</dbReference>
<dbReference type="PANTHER" id="PTHR10075:SF100">
    <property type="entry name" value="FASCICLIN-2"/>
    <property type="match status" value="1"/>
</dbReference>
<feature type="region of interest" description="Disordered" evidence="2">
    <location>
        <begin position="184"/>
        <end position="210"/>
    </location>
</feature>
<name>A0AAQ4PN66_GASAC</name>
<evidence type="ECO:0000256" key="1">
    <source>
        <dbReference type="ARBA" id="ARBA00023319"/>
    </source>
</evidence>
<sequence length="755" mass="81212">MPHERLLNYSLTPALFLLSSSSLLCILSSLFFLCPLSCLLFFSPLFPSPLLSPRHGYQCLHDVSTLNGQLVVLECRLRGTPPLQVMWYREDEQVLDSDDFRILRKKACSGSVPEELCTLVITEAFPEDSGLFQCVALNPFGRVSCSAVLEVYNDLEEQLEAEAAGQQEEVPPLRRKEAAFQHETASFGESADDFPPELPDSMTLPPPEWPDSPVEDNKPVADFPQPANHSFEEPFGRSEEVRALSSGGQRSPGITVGAYTPSPPPPTQVKEQSHTPMFSPTKLSFPSGGPTMNLSDLPSFTPSVFPPSAFNYERPRHFIQSQAAFQAPSYDSVLKEAQENQNSSQQNLGSFQNSPNATETQSGVNMTSAQRQSFSQTQSVSESLSQSQAQLQSLSLSQSQAQSQAQSKTQVQSQSHTQAQSQAQSKTQVQSQSHTQVQSQSHSQAQSQAQSKTQVQSQSHTQVQSQSHSQAQSKTQVQSQSHTQSHTQAQSLTQAQSKTQVQIQTRANGMGKSSSSISSPISPLASSGAPPQSSPAPILSPPASTIPSSLSLLPRTTMRSTITLTPSIPSATGMGSATLPANQDAMSAPAAYLCSVLPSQSAFSPFSSSKLSPNSNLPHFSTSPSRSPIRPPQPSPPHKGPLLWYLPPGAASSSVTIPPWLPSLSSLLLLLSAAAQHSQRSERSTSCCGLLAGQLQGSAKHPSQAHPEEGRGSSAFLLSLHRRRHPGLQRRPHPGSGKEAALKGGQEENQPETVL</sequence>
<dbReference type="GO" id="GO:0007156">
    <property type="term" value="P:homophilic cell adhesion via plasma membrane adhesion molecules"/>
    <property type="evidence" value="ECO:0007669"/>
    <property type="project" value="TreeGrafter"/>
</dbReference>